<comment type="caution">
    <text evidence="1">The sequence shown here is derived from an EMBL/GenBank/DDBJ whole genome shotgun (WGS) entry which is preliminary data.</text>
</comment>
<name>A0AAE1CUL5_9GAST</name>
<dbReference type="EMBL" id="JAWDGP010006763">
    <property type="protein sequence ID" value="KAK3735874.1"/>
    <property type="molecule type" value="Genomic_DNA"/>
</dbReference>
<evidence type="ECO:0000313" key="1">
    <source>
        <dbReference type="EMBL" id="KAK3735874.1"/>
    </source>
</evidence>
<organism evidence="1 2">
    <name type="scientific">Elysia crispata</name>
    <name type="common">lettuce slug</name>
    <dbReference type="NCBI Taxonomy" id="231223"/>
    <lineage>
        <taxon>Eukaryota</taxon>
        <taxon>Metazoa</taxon>
        <taxon>Spiralia</taxon>
        <taxon>Lophotrochozoa</taxon>
        <taxon>Mollusca</taxon>
        <taxon>Gastropoda</taxon>
        <taxon>Heterobranchia</taxon>
        <taxon>Euthyneura</taxon>
        <taxon>Panpulmonata</taxon>
        <taxon>Sacoglossa</taxon>
        <taxon>Placobranchoidea</taxon>
        <taxon>Plakobranchidae</taxon>
        <taxon>Elysia</taxon>
    </lineage>
</organism>
<sequence>MSITEESPTCNGKTLQEEAPLLHILPPYPDCESQKNLQLQMSYQSLLHRVFSFTICHVNPLVSMDAAQQAA</sequence>
<dbReference type="AlphaFoldDB" id="A0AAE1CUL5"/>
<reference evidence="1" key="1">
    <citation type="journal article" date="2023" name="G3 (Bethesda)">
        <title>A reference genome for the long-term kleptoplast-retaining sea slug Elysia crispata morphotype clarki.</title>
        <authorList>
            <person name="Eastman K.E."/>
            <person name="Pendleton A.L."/>
            <person name="Shaikh M.A."/>
            <person name="Suttiyut T."/>
            <person name="Ogas R."/>
            <person name="Tomko P."/>
            <person name="Gavelis G."/>
            <person name="Widhalm J.R."/>
            <person name="Wisecaver J.H."/>
        </authorList>
    </citation>
    <scope>NUCLEOTIDE SEQUENCE</scope>
    <source>
        <strain evidence="1">ECLA1</strain>
    </source>
</reference>
<keyword evidence="2" id="KW-1185">Reference proteome</keyword>
<proteinExistence type="predicted"/>
<evidence type="ECO:0000313" key="2">
    <source>
        <dbReference type="Proteomes" id="UP001283361"/>
    </source>
</evidence>
<gene>
    <name evidence="1" type="ORF">RRG08_041064</name>
</gene>
<accession>A0AAE1CUL5</accession>
<dbReference type="Proteomes" id="UP001283361">
    <property type="component" value="Unassembled WGS sequence"/>
</dbReference>
<protein>
    <submittedName>
        <fullName evidence="1">Uncharacterized protein</fullName>
    </submittedName>
</protein>